<proteinExistence type="predicted"/>
<name>A0A1B6GA53_9HEMI</name>
<evidence type="ECO:0000313" key="2">
    <source>
        <dbReference type="EMBL" id="JAS59317.1"/>
    </source>
</evidence>
<feature type="compositionally biased region" description="Basic and acidic residues" evidence="1">
    <location>
        <begin position="1"/>
        <end position="23"/>
    </location>
</feature>
<sequence>VNTEPDKEETKPKPIETTARKSSDGGPGKCDWDSSAESTASSSHFLKCNPNIPLHNRSEDKNSVEDGSSDAENERVFLNCEPKKRRLSLDKKCTKPGTRRRPSLPALNGKTGGLCRSKTLEESTRMLRSATPIKTLRSRNIDLSEMTAGTVGKRGRAPSPLISKRQRLDDHCTTTPILGKKTSHKMSDVESPNSGFLKSYLESEDDSDLFFDSNESVLGSVSLPSAGNQDLQGITGFSRKVQRKHKSISPSMLGKWRDSVITCKGRVETGKLKSASDSELSPMLGKFIPHNRRLRRFKERHTTSRHFISKKKVKSTIPRLSTGTSSSRSNMEKL</sequence>
<evidence type="ECO:0000256" key="1">
    <source>
        <dbReference type="SAM" id="MobiDB-lite"/>
    </source>
</evidence>
<dbReference type="AlphaFoldDB" id="A0A1B6GA53"/>
<feature type="region of interest" description="Disordered" evidence="1">
    <location>
        <begin position="1"/>
        <end position="77"/>
    </location>
</feature>
<feature type="compositionally biased region" description="Polar residues" evidence="1">
    <location>
        <begin position="318"/>
        <end position="334"/>
    </location>
</feature>
<feature type="region of interest" description="Disordered" evidence="1">
    <location>
        <begin position="89"/>
        <end position="114"/>
    </location>
</feature>
<accession>A0A1B6GA53</accession>
<gene>
    <name evidence="2" type="ORF">g.10516</name>
</gene>
<feature type="region of interest" description="Disordered" evidence="1">
    <location>
        <begin position="298"/>
        <end position="334"/>
    </location>
</feature>
<feature type="compositionally biased region" description="Basic residues" evidence="1">
    <location>
        <begin position="298"/>
        <end position="314"/>
    </location>
</feature>
<dbReference type="EMBL" id="GECZ01010452">
    <property type="protein sequence ID" value="JAS59317.1"/>
    <property type="molecule type" value="Transcribed_RNA"/>
</dbReference>
<organism evidence="2">
    <name type="scientific">Cuerna arida</name>
    <dbReference type="NCBI Taxonomy" id="1464854"/>
    <lineage>
        <taxon>Eukaryota</taxon>
        <taxon>Metazoa</taxon>
        <taxon>Ecdysozoa</taxon>
        <taxon>Arthropoda</taxon>
        <taxon>Hexapoda</taxon>
        <taxon>Insecta</taxon>
        <taxon>Pterygota</taxon>
        <taxon>Neoptera</taxon>
        <taxon>Paraneoptera</taxon>
        <taxon>Hemiptera</taxon>
        <taxon>Auchenorrhyncha</taxon>
        <taxon>Membracoidea</taxon>
        <taxon>Cicadellidae</taxon>
        <taxon>Cicadellinae</taxon>
        <taxon>Proconiini</taxon>
        <taxon>Cuerna</taxon>
    </lineage>
</organism>
<feature type="non-terminal residue" evidence="2">
    <location>
        <position position="1"/>
    </location>
</feature>
<protein>
    <submittedName>
        <fullName evidence="2">Uncharacterized protein</fullName>
    </submittedName>
</protein>
<reference evidence="2" key="1">
    <citation type="submission" date="2015-11" db="EMBL/GenBank/DDBJ databases">
        <title>De novo transcriptome assembly of four potential Pierce s Disease insect vectors from Arizona vineyards.</title>
        <authorList>
            <person name="Tassone E.E."/>
        </authorList>
    </citation>
    <scope>NUCLEOTIDE SEQUENCE</scope>
</reference>